<dbReference type="InterPro" id="IPR013216">
    <property type="entry name" value="Methyltransf_11"/>
</dbReference>
<sequence>MVSRLFSGAEHAALYSHFRPSPPKELVSRIISYVKEKIRPPLSHALDVGCGSGQSTRVLTPYFEKVTGIDTSVAQIDEAVKKEKSNKSEYKVAYAENVPLRNESVQLVSASQCAHWLNLDVFFKEVHRLLVPGGVVALYGYLFTEPVVQGKQEAVHSLLWDWLYREQLSQGYWAPQRVLLDNCFRDIILPFSDTVRVEDIILKRRDLFSNYLGYIITWSGFRELQKQKPELAPQILQEFESRLLHILQLSGSQVSYYESTLLSSQVSYYESTLLSSQVSYYESTLPGSQVSYHESTLLGSHLATSTRSISRASLCD</sequence>
<organism evidence="5 6">
    <name type="scientific">Limulus polyphemus</name>
    <name type="common">Atlantic horseshoe crab</name>
    <dbReference type="NCBI Taxonomy" id="6850"/>
    <lineage>
        <taxon>Eukaryota</taxon>
        <taxon>Metazoa</taxon>
        <taxon>Ecdysozoa</taxon>
        <taxon>Arthropoda</taxon>
        <taxon>Chelicerata</taxon>
        <taxon>Merostomata</taxon>
        <taxon>Xiphosura</taxon>
        <taxon>Limulidae</taxon>
        <taxon>Limulus</taxon>
    </lineage>
</organism>
<dbReference type="Pfam" id="PF08241">
    <property type="entry name" value="Methyltransf_11"/>
    <property type="match status" value="1"/>
</dbReference>
<evidence type="ECO:0000256" key="2">
    <source>
        <dbReference type="ARBA" id="ARBA00022603"/>
    </source>
</evidence>
<keyword evidence="5" id="KW-1185">Reference proteome</keyword>
<comment type="similarity">
    <text evidence="1">Belongs to the methyltransferase superfamily.</text>
</comment>
<dbReference type="Gene3D" id="3.40.50.150">
    <property type="entry name" value="Vaccinia Virus protein VP39"/>
    <property type="match status" value="1"/>
</dbReference>
<dbReference type="GeneID" id="106470965"/>
<accession>A0ABM1THF8</accession>
<keyword evidence="2 6" id="KW-0489">Methyltransferase</keyword>
<evidence type="ECO:0000313" key="6">
    <source>
        <dbReference type="RefSeq" id="XP_022255314.1"/>
    </source>
</evidence>
<name>A0ABM1THF8_LIMPO</name>
<dbReference type="GO" id="GO:0032259">
    <property type="term" value="P:methylation"/>
    <property type="evidence" value="ECO:0007669"/>
    <property type="project" value="UniProtKB-KW"/>
</dbReference>
<dbReference type="PANTHER" id="PTHR44942">
    <property type="entry name" value="METHYLTRANSF_11 DOMAIN-CONTAINING PROTEIN"/>
    <property type="match status" value="1"/>
</dbReference>
<evidence type="ECO:0000259" key="4">
    <source>
        <dbReference type="Pfam" id="PF08241"/>
    </source>
</evidence>
<dbReference type="Proteomes" id="UP000694941">
    <property type="component" value="Unplaced"/>
</dbReference>
<reference evidence="6" key="1">
    <citation type="submission" date="2025-08" db="UniProtKB">
        <authorList>
            <consortium name="RefSeq"/>
        </authorList>
    </citation>
    <scope>IDENTIFICATION</scope>
    <source>
        <tissue evidence="6">Muscle</tissue>
    </source>
</reference>
<dbReference type="CDD" id="cd02440">
    <property type="entry name" value="AdoMet_MTases"/>
    <property type="match status" value="1"/>
</dbReference>
<dbReference type="PANTHER" id="PTHR44942:SF4">
    <property type="entry name" value="METHYLTRANSFERASE TYPE 11 DOMAIN-CONTAINING PROTEIN"/>
    <property type="match status" value="1"/>
</dbReference>
<evidence type="ECO:0000256" key="3">
    <source>
        <dbReference type="ARBA" id="ARBA00022679"/>
    </source>
</evidence>
<proteinExistence type="inferred from homology"/>
<evidence type="ECO:0000313" key="5">
    <source>
        <dbReference type="Proteomes" id="UP000694941"/>
    </source>
</evidence>
<evidence type="ECO:0000256" key="1">
    <source>
        <dbReference type="ARBA" id="ARBA00008361"/>
    </source>
</evidence>
<gene>
    <name evidence="6" type="primary">LOC106470965</name>
</gene>
<dbReference type="InterPro" id="IPR029063">
    <property type="entry name" value="SAM-dependent_MTases_sf"/>
</dbReference>
<keyword evidence="3" id="KW-0808">Transferase</keyword>
<dbReference type="InterPro" id="IPR051052">
    <property type="entry name" value="Diverse_substrate_MTase"/>
</dbReference>
<dbReference type="RefSeq" id="XP_022255314.1">
    <property type="nucleotide sequence ID" value="XM_022399606.1"/>
</dbReference>
<protein>
    <submittedName>
        <fullName evidence="6">Methyltransferase DDB_G0268948</fullName>
    </submittedName>
</protein>
<feature type="domain" description="Methyltransferase type 11" evidence="4">
    <location>
        <begin position="46"/>
        <end position="137"/>
    </location>
</feature>
<dbReference type="SUPFAM" id="SSF53335">
    <property type="entry name" value="S-adenosyl-L-methionine-dependent methyltransferases"/>
    <property type="match status" value="1"/>
</dbReference>
<dbReference type="GO" id="GO:0008168">
    <property type="term" value="F:methyltransferase activity"/>
    <property type="evidence" value="ECO:0007669"/>
    <property type="project" value="UniProtKB-KW"/>
</dbReference>